<evidence type="ECO:0000313" key="2">
    <source>
        <dbReference type="Proteomes" id="UP001629288"/>
    </source>
</evidence>
<comment type="caution">
    <text evidence="1">The sequence shown here is derived from an EMBL/GenBank/DDBJ whole genome shotgun (WGS) entry which is preliminary data.</text>
</comment>
<gene>
    <name evidence="1" type="ORF">PQR00_21305</name>
</gene>
<dbReference type="EMBL" id="JAQQDH010000006">
    <property type="protein sequence ID" value="MFM0446147.1"/>
    <property type="molecule type" value="Genomic_DNA"/>
</dbReference>
<evidence type="ECO:0000313" key="1">
    <source>
        <dbReference type="EMBL" id="MFM0446147.1"/>
    </source>
</evidence>
<sequence>MGSSVKNSLLWIFEPFEDDPGFLRKRLFGFEAAYVDGLLCLAVGDGEEPWNGLLVCTSRDRHADLTAEFVQLAPHPALGKWLYLSQREEEFEQIARAVVEAVKRRDLRVGVEPGVRKKRAKRVIGS</sequence>
<dbReference type="RefSeq" id="WP_408130321.1">
    <property type="nucleotide sequence ID" value="NZ_JAQQCO010000007.1"/>
</dbReference>
<dbReference type="Proteomes" id="UP001629288">
    <property type="component" value="Unassembled WGS sequence"/>
</dbReference>
<name>A0ABW9C4X7_9BURK</name>
<organism evidence="1 2">
    <name type="scientific">Paraburkholderia strydomiana</name>
    <dbReference type="NCBI Taxonomy" id="1245417"/>
    <lineage>
        <taxon>Bacteria</taxon>
        <taxon>Pseudomonadati</taxon>
        <taxon>Pseudomonadota</taxon>
        <taxon>Betaproteobacteria</taxon>
        <taxon>Burkholderiales</taxon>
        <taxon>Burkholderiaceae</taxon>
        <taxon>Paraburkholderia</taxon>
    </lineage>
</organism>
<keyword evidence="2" id="KW-1185">Reference proteome</keyword>
<reference evidence="1 2" key="1">
    <citation type="journal article" date="2024" name="Chem. Sci.">
        <title>Discovery of megapolipeptins by genome mining of a Burkholderiales bacteria collection.</title>
        <authorList>
            <person name="Paulo B.S."/>
            <person name="Recchia M.J.J."/>
            <person name="Lee S."/>
            <person name="Fergusson C.H."/>
            <person name="Romanowski S.B."/>
            <person name="Hernandez A."/>
            <person name="Krull N."/>
            <person name="Liu D.Y."/>
            <person name="Cavanagh H."/>
            <person name="Bos A."/>
            <person name="Gray C.A."/>
            <person name="Murphy B.T."/>
            <person name="Linington R.G."/>
            <person name="Eustaquio A.S."/>
        </authorList>
    </citation>
    <scope>NUCLEOTIDE SEQUENCE [LARGE SCALE GENOMIC DNA]</scope>
    <source>
        <strain evidence="1 2">RL17-379-BIB-C</strain>
    </source>
</reference>
<proteinExistence type="predicted"/>
<accession>A0ABW9C4X7</accession>
<protein>
    <submittedName>
        <fullName evidence="1">Uncharacterized protein</fullName>
    </submittedName>
</protein>